<evidence type="ECO:0000256" key="7">
    <source>
        <dbReference type="ARBA" id="ARBA00022989"/>
    </source>
</evidence>
<feature type="domain" description="GAIN-B" evidence="17">
    <location>
        <begin position="539"/>
        <end position="712"/>
    </location>
</feature>
<dbReference type="InterPro" id="IPR001879">
    <property type="entry name" value="GPCR_2_extracellular_dom"/>
</dbReference>
<dbReference type="PROSITE" id="PS50261">
    <property type="entry name" value="G_PROTEIN_RECEP_F2_4"/>
    <property type="match status" value="1"/>
</dbReference>
<organism evidence="19 20">
    <name type="scientific">Petromyzon marinus</name>
    <name type="common">Sea lamprey</name>
    <dbReference type="NCBI Taxonomy" id="7757"/>
    <lineage>
        <taxon>Eukaryota</taxon>
        <taxon>Metazoa</taxon>
        <taxon>Chordata</taxon>
        <taxon>Craniata</taxon>
        <taxon>Vertebrata</taxon>
        <taxon>Cyclostomata</taxon>
        <taxon>Hyperoartia</taxon>
        <taxon>Petromyzontiformes</taxon>
        <taxon>Petromyzontidae</taxon>
        <taxon>Petromyzon</taxon>
    </lineage>
</organism>
<dbReference type="RefSeq" id="XP_032808863.1">
    <property type="nucleotide sequence ID" value="XM_032952972.1"/>
</dbReference>
<dbReference type="SUPFAM" id="SSF82895">
    <property type="entry name" value="TSP-1 type 1 repeat"/>
    <property type="match status" value="1"/>
</dbReference>
<keyword evidence="4 15" id="KW-0812">Transmembrane</keyword>
<reference evidence="20 21" key="1">
    <citation type="submission" date="2025-04" db="UniProtKB">
        <authorList>
            <consortium name="RefSeq"/>
        </authorList>
    </citation>
    <scope>IDENTIFICATION</scope>
    <source>
        <tissue evidence="20 21">Sperm</tissue>
    </source>
</reference>
<evidence type="ECO:0000313" key="22">
    <source>
        <dbReference type="RefSeq" id="XP_032808865.1"/>
    </source>
</evidence>
<evidence type="ECO:0000313" key="20">
    <source>
        <dbReference type="RefSeq" id="XP_032808862.1"/>
    </source>
</evidence>
<dbReference type="Pfam" id="PF19188">
    <property type="entry name" value="AGRB_N"/>
    <property type="match status" value="1"/>
</dbReference>
<feature type="region of interest" description="Disordered" evidence="14">
    <location>
        <begin position="150"/>
        <end position="170"/>
    </location>
</feature>
<dbReference type="PANTHER" id="PTHR12011:SF471">
    <property type="entry name" value="G-PROTEIN COUPLED RECEPTORS FAMILY 2 PROFILE 2 DOMAIN-CONTAINING PROTEIN"/>
    <property type="match status" value="1"/>
</dbReference>
<dbReference type="Gene3D" id="2.20.100.10">
    <property type="entry name" value="Thrombospondin type-1 (TSP1) repeat"/>
    <property type="match status" value="1"/>
</dbReference>
<evidence type="ECO:0000256" key="6">
    <source>
        <dbReference type="ARBA" id="ARBA00022737"/>
    </source>
</evidence>
<evidence type="ECO:0000256" key="4">
    <source>
        <dbReference type="ARBA" id="ARBA00022692"/>
    </source>
</evidence>
<dbReference type="InterPro" id="IPR046338">
    <property type="entry name" value="GAIN_dom_sf"/>
</dbReference>
<dbReference type="InterPro" id="IPR036383">
    <property type="entry name" value="TSP1_rpt_sf"/>
</dbReference>
<evidence type="ECO:0000259" key="17">
    <source>
        <dbReference type="PROSITE" id="PS50221"/>
    </source>
</evidence>
<dbReference type="PROSITE" id="PS50092">
    <property type="entry name" value="TSP1"/>
    <property type="match status" value="1"/>
</dbReference>
<evidence type="ECO:0000256" key="5">
    <source>
        <dbReference type="ARBA" id="ARBA00022729"/>
    </source>
</evidence>
<feature type="compositionally biased region" description="Low complexity" evidence="14">
    <location>
        <begin position="154"/>
        <end position="170"/>
    </location>
</feature>
<keyword evidence="3" id="KW-0597">Phosphoprotein</keyword>
<evidence type="ECO:0000256" key="8">
    <source>
        <dbReference type="ARBA" id="ARBA00023040"/>
    </source>
</evidence>
<dbReference type="InterPro" id="IPR036445">
    <property type="entry name" value="GPCR_2_extracell_dom_sf"/>
</dbReference>
<evidence type="ECO:0000313" key="19">
    <source>
        <dbReference type="Proteomes" id="UP001318040"/>
    </source>
</evidence>
<proteinExistence type="predicted"/>
<dbReference type="RefSeq" id="XP_032808865.1">
    <property type="nucleotide sequence ID" value="XM_032952974.1"/>
</dbReference>
<evidence type="ECO:0000259" key="18">
    <source>
        <dbReference type="PROSITE" id="PS50261"/>
    </source>
</evidence>
<keyword evidence="11" id="KW-0675">Receptor</keyword>
<evidence type="ECO:0000256" key="15">
    <source>
        <dbReference type="SAM" id="Phobius"/>
    </source>
</evidence>
<gene>
    <name evidence="20 21 22" type="primary">LOC116941663</name>
</gene>
<dbReference type="InterPro" id="IPR000832">
    <property type="entry name" value="GPCR_2_secretin-like"/>
</dbReference>
<comment type="subcellular location">
    <subcellularLocation>
        <location evidence="1">Cell membrane</location>
        <topology evidence="1">Multi-pass membrane protein</topology>
    </subcellularLocation>
</comment>
<keyword evidence="12" id="KW-0325">Glycoprotein</keyword>
<feature type="transmembrane region" description="Helical" evidence="15">
    <location>
        <begin position="724"/>
        <end position="746"/>
    </location>
</feature>
<dbReference type="PANTHER" id="PTHR12011">
    <property type="entry name" value="ADHESION G-PROTEIN COUPLED RECEPTOR"/>
    <property type="match status" value="1"/>
</dbReference>
<dbReference type="Gene3D" id="4.10.1240.10">
    <property type="entry name" value="GPCR, family 2, extracellular hormone receptor domain"/>
    <property type="match status" value="1"/>
</dbReference>
<dbReference type="SMART" id="SM00303">
    <property type="entry name" value="GPS"/>
    <property type="match status" value="1"/>
</dbReference>
<name>A0AAJ7T2E1_PETMA</name>
<dbReference type="GO" id="GO:0007166">
    <property type="term" value="P:cell surface receptor signaling pathway"/>
    <property type="evidence" value="ECO:0007669"/>
    <property type="project" value="InterPro"/>
</dbReference>
<dbReference type="PROSITE" id="PS50221">
    <property type="entry name" value="GAIN_B"/>
    <property type="match status" value="1"/>
</dbReference>
<dbReference type="GO" id="GO:0004930">
    <property type="term" value="F:G protein-coupled receptor activity"/>
    <property type="evidence" value="ECO:0007669"/>
    <property type="project" value="UniProtKB-KW"/>
</dbReference>
<dbReference type="GO" id="GO:0007189">
    <property type="term" value="P:adenylate cyclase-activating G protein-coupled receptor signaling pathway"/>
    <property type="evidence" value="ECO:0007669"/>
    <property type="project" value="TreeGrafter"/>
</dbReference>
<dbReference type="RefSeq" id="XP_032808862.1">
    <property type="nucleotide sequence ID" value="XM_032952971.1"/>
</dbReference>
<keyword evidence="6" id="KW-0677">Repeat</keyword>
<feature type="transmembrane region" description="Helical" evidence="15">
    <location>
        <begin position="827"/>
        <end position="846"/>
    </location>
</feature>
<evidence type="ECO:0000256" key="16">
    <source>
        <dbReference type="SAM" id="SignalP"/>
    </source>
</evidence>
<dbReference type="InterPro" id="IPR032471">
    <property type="entry name" value="AGRL2-4_GAIN_subdom_A"/>
</dbReference>
<dbReference type="InterPro" id="IPR057244">
    <property type="entry name" value="GAIN_B"/>
</dbReference>
<evidence type="ECO:0000256" key="13">
    <source>
        <dbReference type="ARBA" id="ARBA00023224"/>
    </source>
</evidence>
<dbReference type="InterPro" id="IPR000884">
    <property type="entry name" value="TSP1_rpt"/>
</dbReference>
<dbReference type="Pfam" id="PF00002">
    <property type="entry name" value="7tm_2"/>
    <property type="match status" value="1"/>
</dbReference>
<dbReference type="SMART" id="SM00008">
    <property type="entry name" value="HormR"/>
    <property type="match status" value="1"/>
</dbReference>
<feature type="transmembrane region" description="Helical" evidence="15">
    <location>
        <begin position="866"/>
        <end position="889"/>
    </location>
</feature>
<keyword evidence="9 15" id="KW-0472">Membrane</keyword>
<feature type="transmembrane region" description="Helical" evidence="15">
    <location>
        <begin position="944"/>
        <end position="965"/>
    </location>
</feature>
<feature type="domain" description="G-protein coupled receptors family 2 profile 2" evidence="18">
    <location>
        <begin position="722"/>
        <end position="996"/>
    </location>
</feature>
<evidence type="ECO:0000256" key="12">
    <source>
        <dbReference type="ARBA" id="ARBA00023180"/>
    </source>
</evidence>
<feature type="transmembrane region" description="Helical" evidence="15">
    <location>
        <begin position="758"/>
        <end position="778"/>
    </location>
</feature>
<evidence type="ECO:0000256" key="2">
    <source>
        <dbReference type="ARBA" id="ARBA00022475"/>
    </source>
</evidence>
<keyword evidence="13" id="KW-0807">Transducer</keyword>
<dbReference type="Proteomes" id="UP001318040">
    <property type="component" value="Chromosome 12"/>
</dbReference>
<accession>A0AAJ7T2E1</accession>
<keyword evidence="2" id="KW-1003">Cell membrane</keyword>
<feature type="chain" id="PRO_5044709293" evidence="16">
    <location>
        <begin position="26"/>
        <end position="1381"/>
    </location>
</feature>
<dbReference type="InterPro" id="IPR043838">
    <property type="entry name" value="AGRB_N"/>
</dbReference>
<keyword evidence="19" id="KW-1185">Reference proteome</keyword>
<dbReference type="Gene3D" id="2.60.220.50">
    <property type="match status" value="1"/>
</dbReference>
<dbReference type="Pfam" id="PF16489">
    <property type="entry name" value="GAIN"/>
    <property type="match status" value="1"/>
</dbReference>
<evidence type="ECO:0000256" key="14">
    <source>
        <dbReference type="SAM" id="MobiDB-lite"/>
    </source>
</evidence>
<evidence type="ECO:0000256" key="3">
    <source>
        <dbReference type="ARBA" id="ARBA00022553"/>
    </source>
</evidence>
<dbReference type="PRINTS" id="PR00249">
    <property type="entry name" value="GPCRSECRETIN"/>
</dbReference>
<dbReference type="InterPro" id="IPR017981">
    <property type="entry name" value="GPCR_2-like_7TM"/>
</dbReference>
<dbReference type="Gene3D" id="1.25.40.610">
    <property type="match status" value="1"/>
</dbReference>
<keyword evidence="8" id="KW-0297">G-protein coupled receptor</keyword>
<dbReference type="GO" id="GO:0016525">
    <property type="term" value="P:negative regulation of angiogenesis"/>
    <property type="evidence" value="ECO:0007669"/>
    <property type="project" value="InterPro"/>
</dbReference>
<keyword evidence="5 16" id="KW-0732">Signal</keyword>
<sequence>MPSPRVLRLLLAACVSCRLACLASGLCGAETRAEGVFMGRFAFGGAQGAPRNASACCSRLVVNPDPGSHVLLLRFTKGNGSCAEYKLGAHAYDARGTPAVAEEEEVVEEEEEEETEDAFLDVCDSGGRVTFMQSERKYVKLQCTHEEARGNRPSLSGALSTQSSSSSSPSNNWISVDYIVMDKSGANVDACRLFCDWLASCWCTENPRGHCAVDKSPCSCLAPRSDEEGIGLDSGPCNGRSEGAGSRHLLFVAHDCDKASSLSVPWSSWGSCSEPCGGGLQMRSRACSGPCQWENVWERGRTCSGLSEEWRECNRHSCDSRWESGYTAHHTHSLRSGIKDTDGSWDQIPAMGSRSEAHEVCEEDHFWVTWRRTAAGESTGTLCPPNATGVLVRRCALTENGVAFWESPSFARCVSYEYRNLQQDIMEHLSKGHRILAGEGMSQVTKDLLDLSQKKRGYSGDLLASVEILANVTQTLKRANYNPSSEDVQNFVQVVSNLLSEENKEKWDDAQLIYPASIALMKIVEDFIHVMGNGIKNAQTFYLVTENLVINIYKFLITEDNTDIIFPMKGRNGMVEWARNLEDKMVVPKYVISSLPSEKGEFAVVGNILYKNIGLLLPISRNSTIVNSKVFALTMRPMPSAIDVPIEITLSHLNNSTTESFCVFWNYTQMHGRAEGWLGQPCATVLGDSWQTRCLCKGFSAFAILSPYPTPQEPKMDIAEASSFPLVIGCGVSSLALVCLMIMYCIFWRSIKSERSVILINFCVSIILSNSLIVAGQAQLNNKAFCTAIAAFLHFFFLASFCWVLTEAWQSYLAVTGQQRSKIVRKRFLCLGWGLPALIVAISVGFTKTKGYGTIQYCWLSLDGGLLYAFVGPAAGVVLVNMAICILVFNKLVSKEGIPDKKLKHTASQMTLPHNGMKVKCSKCGVVSGSSLSASTASNAMASLWSSCVVLPLLALTWMSAVLAITDRRSALFQILFAVFDSLQGIVIMVVHSFLRKEVQDALKCRIRNTADQSNGESSGTFPNGHAEILSDFEKDVEMVCRSVLSKDSSISRTATMTTSMATDILPEQTSLEKPEYNPEVVSQPGYLVSNLPDIQLQQLSTSVLPVGMNDLGNYHHLSMEMASGEHGPVYLCKGENTQDVELLRAQERALASDYVVLPRSAPSSQGGGRDGLEGNVDGAALRRVARFDEGGAERQPTGDCGMDLTSSLMEAASMRHQGAPALEAAAHSSLRFGYGTLNREMLGQVLRSETSSTVSLNSLERRKCKYSELDVEKIMRTRKRHLDMFQDLNQKFQHVNKDRDISTVDLMKSSQRWSVSSAGSEKEKLTPSRSAWDGQRSMSNHMSPAWSGMACQSQPGAAEWEKAVGPLPLVAHEGDIQTEV</sequence>
<keyword evidence="10" id="KW-1015">Disulfide bond</keyword>
<dbReference type="GO" id="GO:0005886">
    <property type="term" value="C:plasma membrane"/>
    <property type="evidence" value="ECO:0007669"/>
    <property type="project" value="UniProtKB-SubCell"/>
</dbReference>
<keyword evidence="7 15" id="KW-1133">Transmembrane helix</keyword>
<protein>
    <submittedName>
        <fullName evidence="20 21">Adhesion G protein-coupled receptor B3-like isoform X1</fullName>
    </submittedName>
</protein>
<evidence type="ECO:0000256" key="9">
    <source>
        <dbReference type="ARBA" id="ARBA00023136"/>
    </source>
</evidence>
<feature type="region of interest" description="Disordered" evidence="14">
    <location>
        <begin position="1313"/>
        <end position="1355"/>
    </location>
</feature>
<dbReference type="Gene3D" id="1.20.1070.10">
    <property type="entry name" value="Rhodopsin 7-helix transmembrane proteins"/>
    <property type="match status" value="1"/>
</dbReference>
<evidence type="ECO:0000256" key="10">
    <source>
        <dbReference type="ARBA" id="ARBA00023157"/>
    </source>
</evidence>
<dbReference type="PRINTS" id="PR01694">
    <property type="entry name" value="BAIPRECURSOR"/>
</dbReference>
<dbReference type="Pfam" id="PF00090">
    <property type="entry name" value="TSP_1"/>
    <property type="match status" value="1"/>
</dbReference>
<evidence type="ECO:0000256" key="11">
    <source>
        <dbReference type="ARBA" id="ARBA00023170"/>
    </source>
</evidence>
<dbReference type="InterPro" id="IPR000203">
    <property type="entry name" value="GPS"/>
</dbReference>
<feature type="transmembrane region" description="Helical" evidence="15">
    <location>
        <begin position="784"/>
        <end position="806"/>
    </location>
</feature>
<dbReference type="InterPro" id="IPR008077">
    <property type="entry name" value="GPCR_2_brain_angio_inhib"/>
</dbReference>
<evidence type="ECO:0000256" key="1">
    <source>
        <dbReference type="ARBA" id="ARBA00004651"/>
    </source>
</evidence>
<dbReference type="KEGG" id="pmrn:116941663"/>
<feature type="signal peptide" evidence="16">
    <location>
        <begin position="1"/>
        <end position="25"/>
    </location>
</feature>
<evidence type="ECO:0000313" key="21">
    <source>
        <dbReference type="RefSeq" id="XP_032808863.1"/>
    </source>
</evidence>